<gene>
    <name evidence="1" type="ORF">L596_012669</name>
</gene>
<name>A0A4U5NXY7_STECR</name>
<protein>
    <submittedName>
        <fullName evidence="1">Uncharacterized protein</fullName>
    </submittedName>
</protein>
<comment type="caution">
    <text evidence="1">The sequence shown here is derived from an EMBL/GenBank/DDBJ whole genome shotgun (WGS) entry which is preliminary data.</text>
</comment>
<reference evidence="1 2" key="1">
    <citation type="journal article" date="2015" name="Genome Biol.">
        <title>Comparative genomics of Steinernema reveals deeply conserved gene regulatory networks.</title>
        <authorList>
            <person name="Dillman A.R."/>
            <person name="Macchietto M."/>
            <person name="Porter C.F."/>
            <person name="Rogers A."/>
            <person name="Williams B."/>
            <person name="Antoshechkin I."/>
            <person name="Lee M.M."/>
            <person name="Goodwin Z."/>
            <person name="Lu X."/>
            <person name="Lewis E.E."/>
            <person name="Goodrich-Blair H."/>
            <person name="Stock S.P."/>
            <person name="Adams B.J."/>
            <person name="Sternberg P.W."/>
            <person name="Mortazavi A."/>
        </authorList>
    </citation>
    <scope>NUCLEOTIDE SEQUENCE [LARGE SCALE GENOMIC DNA]</scope>
    <source>
        <strain evidence="1 2">ALL</strain>
    </source>
</reference>
<evidence type="ECO:0000313" key="2">
    <source>
        <dbReference type="Proteomes" id="UP000298663"/>
    </source>
</evidence>
<organism evidence="1 2">
    <name type="scientific">Steinernema carpocapsae</name>
    <name type="common">Entomopathogenic nematode</name>
    <dbReference type="NCBI Taxonomy" id="34508"/>
    <lineage>
        <taxon>Eukaryota</taxon>
        <taxon>Metazoa</taxon>
        <taxon>Ecdysozoa</taxon>
        <taxon>Nematoda</taxon>
        <taxon>Chromadorea</taxon>
        <taxon>Rhabditida</taxon>
        <taxon>Tylenchina</taxon>
        <taxon>Panagrolaimomorpha</taxon>
        <taxon>Strongyloidoidea</taxon>
        <taxon>Steinernematidae</taxon>
        <taxon>Steinernema</taxon>
    </lineage>
</organism>
<evidence type="ECO:0000313" key="1">
    <source>
        <dbReference type="EMBL" id="TKR88416.1"/>
    </source>
</evidence>
<dbReference type="EMBL" id="AZBU02000003">
    <property type="protein sequence ID" value="TKR88416.1"/>
    <property type="molecule type" value="Genomic_DNA"/>
</dbReference>
<reference evidence="1 2" key="2">
    <citation type="journal article" date="2019" name="G3 (Bethesda)">
        <title>Hybrid Assembly of the Genome of the Entomopathogenic Nematode Steinernema carpocapsae Identifies the X-Chromosome.</title>
        <authorList>
            <person name="Serra L."/>
            <person name="Macchietto M."/>
            <person name="Macias-Munoz A."/>
            <person name="McGill C.J."/>
            <person name="Rodriguez I.M."/>
            <person name="Rodriguez B."/>
            <person name="Murad R."/>
            <person name="Mortazavi A."/>
        </authorList>
    </citation>
    <scope>NUCLEOTIDE SEQUENCE [LARGE SCALE GENOMIC DNA]</scope>
    <source>
        <strain evidence="1 2">ALL</strain>
    </source>
</reference>
<keyword evidence="2" id="KW-1185">Reference proteome</keyword>
<dbReference type="AlphaFoldDB" id="A0A4U5NXY7"/>
<accession>A0A4U5NXY7</accession>
<sequence>MLVYNVHVETIQQHSLCFESTESNTTIRFHLFASCWVLGSVISRVHVVDLYYVTSICKDFGFGFEHPKVSGG</sequence>
<dbReference type="Proteomes" id="UP000298663">
    <property type="component" value="Unassembled WGS sequence"/>
</dbReference>
<proteinExistence type="predicted"/>